<dbReference type="GO" id="GO:0016491">
    <property type="term" value="F:oxidoreductase activity"/>
    <property type="evidence" value="ECO:0007669"/>
    <property type="project" value="InterPro"/>
</dbReference>
<comment type="caution">
    <text evidence="2">The sequence shown here is derived from an EMBL/GenBank/DDBJ whole genome shotgun (WGS) entry which is preliminary data.</text>
</comment>
<dbReference type="PANTHER" id="PTHR40260">
    <property type="entry name" value="BLR8190 PROTEIN"/>
    <property type="match status" value="1"/>
</dbReference>
<gene>
    <name evidence="2" type="ORF">COA17_00735</name>
</gene>
<dbReference type="AlphaFoldDB" id="A0A2A4I178"/>
<dbReference type="Proteomes" id="UP000218784">
    <property type="component" value="Unassembled WGS sequence"/>
</dbReference>
<organism evidence="2 3">
    <name type="scientific">Sphingomonas ginsenosidimutans</name>
    <dbReference type="NCBI Taxonomy" id="862134"/>
    <lineage>
        <taxon>Bacteria</taxon>
        <taxon>Pseudomonadati</taxon>
        <taxon>Pseudomonadota</taxon>
        <taxon>Alphaproteobacteria</taxon>
        <taxon>Sphingomonadales</taxon>
        <taxon>Sphingomonadaceae</taxon>
        <taxon>Sphingomonas</taxon>
    </lineage>
</organism>
<keyword evidence="3" id="KW-1185">Reference proteome</keyword>
<dbReference type="SUPFAM" id="SSF54909">
    <property type="entry name" value="Dimeric alpha+beta barrel"/>
    <property type="match status" value="1"/>
</dbReference>
<dbReference type="InterPro" id="IPR009799">
    <property type="entry name" value="EthD_dom"/>
</dbReference>
<reference evidence="2 3" key="1">
    <citation type="submission" date="2017-09" db="EMBL/GenBank/DDBJ databases">
        <title>Sphingomonas ginsenosidimutans KACC 14949, whole genome shotgun sequence.</title>
        <authorList>
            <person name="Feng G."/>
            <person name="Zhu H."/>
        </authorList>
    </citation>
    <scope>NUCLEOTIDE SEQUENCE [LARGE SCALE GENOMIC DNA]</scope>
    <source>
        <strain evidence="2 3">KACC 14949</strain>
    </source>
</reference>
<evidence type="ECO:0000313" key="2">
    <source>
        <dbReference type="EMBL" id="PCG10031.1"/>
    </source>
</evidence>
<sequence>MKDEDMVTLSIAYPYAADARFDADYFTATHIPLCHEVWGDAVTGLTVHLALAGLTGDPAFSAIVHVDFASMEAFQQAMSLPRNADLQGDVPNYSSVAPLVQLSRKAVG</sequence>
<dbReference type="InterPro" id="IPR011008">
    <property type="entry name" value="Dimeric_a/b-barrel"/>
</dbReference>
<dbReference type="EMBL" id="NWVD01000001">
    <property type="protein sequence ID" value="PCG10031.1"/>
    <property type="molecule type" value="Genomic_DNA"/>
</dbReference>
<protein>
    <submittedName>
        <fullName evidence="2">Ethyl tert-butyl ether degradation protein EthD</fullName>
    </submittedName>
</protein>
<proteinExistence type="predicted"/>
<feature type="domain" description="EthD" evidence="1">
    <location>
        <begin position="23"/>
        <end position="93"/>
    </location>
</feature>
<dbReference type="NCBIfam" id="TIGR02118">
    <property type="entry name" value="EthD family reductase"/>
    <property type="match status" value="1"/>
</dbReference>
<evidence type="ECO:0000259" key="1">
    <source>
        <dbReference type="Pfam" id="PF07110"/>
    </source>
</evidence>
<dbReference type="Gene3D" id="3.30.70.100">
    <property type="match status" value="1"/>
</dbReference>
<dbReference type="PANTHER" id="PTHR40260:SF2">
    <property type="entry name" value="BLR8190 PROTEIN"/>
    <property type="match status" value="1"/>
</dbReference>
<accession>A0A2A4I178</accession>
<evidence type="ECO:0000313" key="3">
    <source>
        <dbReference type="Proteomes" id="UP000218784"/>
    </source>
</evidence>
<name>A0A2A4I178_9SPHN</name>
<dbReference type="Pfam" id="PF07110">
    <property type="entry name" value="EthD"/>
    <property type="match status" value="1"/>
</dbReference>